<keyword evidence="4 7" id="KW-0689">Ribosomal protein</keyword>
<dbReference type="NCBIfam" id="TIGR01050">
    <property type="entry name" value="rpsS_bact"/>
    <property type="match status" value="1"/>
</dbReference>
<dbReference type="STRING" id="1797532.A2729_06005"/>
<evidence type="ECO:0000256" key="6">
    <source>
        <dbReference type="ARBA" id="ARBA00035163"/>
    </source>
</evidence>
<comment type="function">
    <text evidence="7">Protein S19 forms a complex with S13 that binds strongly to the 16S ribosomal RNA.</text>
</comment>
<dbReference type="PRINTS" id="PR00975">
    <property type="entry name" value="RIBOSOMALS19"/>
</dbReference>
<dbReference type="GO" id="GO:0015935">
    <property type="term" value="C:small ribosomal subunit"/>
    <property type="evidence" value="ECO:0007669"/>
    <property type="project" value="InterPro"/>
</dbReference>
<evidence type="ECO:0000256" key="7">
    <source>
        <dbReference type="HAMAP-Rule" id="MF_00531"/>
    </source>
</evidence>
<evidence type="ECO:0000256" key="3">
    <source>
        <dbReference type="ARBA" id="ARBA00022884"/>
    </source>
</evidence>
<evidence type="ECO:0000256" key="9">
    <source>
        <dbReference type="SAM" id="MobiDB-lite"/>
    </source>
</evidence>
<dbReference type="PROSITE" id="PS00323">
    <property type="entry name" value="RIBOSOMAL_S19"/>
    <property type="match status" value="1"/>
</dbReference>
<dbReference type="PANTHER" id="PTHR11880:SF8">
    <property type="entry name" value="SMALL RIBOSOMAL SUBUNIT PROTEIN US19M"/>
    <property type="match status" value="1"/>
</dbReference>
<dbReference type="InterPro" id="IPR023575">
    <property type="entry name" value="Ribosomal_uS19_SF"/>
</dbReference>
<keyword evidence="2 7" id="KW-0699">rRNA-binding</keyword>
<gene>
    <name evidence="7" type="primary">rpsS</name>
    <name evidence="10" type="ORF">A2729_06005</name>
</gene>
<dbReference type="Gene3D" id="3.30.860.10">
    <property type="entry name" value="30s Ribosomal Protein S19, Chain A"/>
    <property type="match status" value="1"/>
</dbReference>
<dbReference type="PANTHER" id="PTHR11880">
    <property type="entry name" value="RIBOSOMAL PROTEIN S19P FAMILY MEMBER"/>
    <property type="match status" value="1"/>
</dbReference>
<accession>A0A1G1XWA1</accession>
<dbReference type="FunFam" id="3.30.860.10:FF:000001">
    <property type="entry name" value="30S ribosomal protein S19"/>
    <property type="match status" value="1"/>
</dbReference>
<evidence type="ECO:0000256" key="4">
    <source>
        <dbReference type="ARBA" id="ARBA00022980"/>
    </source>
</evidence>
<comment type="caution">
    <text evidence="10">The sequence shown here is derived from an EMBL/GenBank/DDBJ whole genome shotgun (WGS) entry which is preliminary data.</text>
</comment>
<comment type="similarity">
    <text evidence="1 7 8">Belongs to the universal ribosomal protein uS19 family.</text>
</comment>
<evidence type="ECO:0000256" key="5">
    <source>
        <dbReference type="ARBA" id="ARBA00023274"/>
    </source>
</evidence>
<dbReference type="AlphaFoldDB" id="A0A1G1XWA1"/>
<reference evidence="10 11" key="1">
    <citation type="journal article" date="2016" name="Nat. Commun.">
        <title>Thousands of microbial genomes shed light on interconnected biogeochemical processes in an aquifer system.</title>
        <authorList>
            <person name="Anantharaman K."/>
            <person name="Brown C.T."/>
            <person name="Hug L.A."/>
            <person name="Sharon I."/>
            <person name="Castelle C.J."/>
            <person name="Probst A.J."/>
            <person name="Thomas B.C."/>
            <person name="Singh A."/>
            <person name="Wilkins M.J."/>
            <person name="Karaoz U."/>
            <person name="Brodie E.L."/>
            <person name="Williams K.H."/>
            <person name="Hubbard S.S."/>
            <person name="Banfield J.F."/>
        </authorList>
    </citation>
    <scope>NUCLEOTIDE SEQUENCE [LARGE SCALE GENOMIC DNA]</scope>
</reference>
<dbReference type="InterPro" id="IPR020934">
    <property type="entry name" value="Ribosomal_uS19_CS"/>
</dbReference>
<protein>
    <recommendedName>
        <fullName evidence="6 7">Small ribosomal subunit protein uS19</fullName>
    </recommendedName>
</protein>
<dbReference type="SUPFAM" id="SSF54570">
    <property type="entry name" value="Ribosomal protein S19"/>
    <property type="match status" value="1"/>
</dbReference>
<evidence type="ECO:0000256" key="2">
    <source>
        <dbReference type="ARBA" id="ARBA00022730"/>
    </source>
</evidence>
<dbReference type="GO" id="GO:0005737">
    <property type="term" value="C:cytoplasm"/>
    <property type="evidence" value="ECO:0007669"/>
    <property type="project" value="UniProtKB-ARBA"/>
</dbReference>
<organism evidence="10 11">
    <name type="scientific">Candidatus Buchananbacteria bacterium RIFCSPHIGHO2_01_FULL_39_14</name>
    <dbReference type="NCBI Taxonomy" id="1797532"/>
    <lineage>
        <taxon>Bacteria</taxon>
        <taxon>Candidatus Buchananiibacteriota</taxon>
    </lineage>
</organism>
<evidence type="ECO:0000313" key="10">
    <source>
        <dbReference type="EMBL" id="OGY44308.1"/>
    </source>
</evidence>
<keyword evidence="3 7" id="KW-0694">RNA-binding</keyword>
<feature type="region of interest" description="Disordered" evidence="9">
    <location>
        <begin position="90"/>
        <end position="112"/>
    </location>
</feature>
<dbReference type="GO" id="GO:0003735">
    <property type="term" value="F:structural constituent of ribosome"/>
    <property type="evidence" value="ECO:0007669"/>
    <property type="project" value="InterPro"/>
</dbReference>
<dbReference type="GO" id="GO:0000028">
    <property type="term" value="P:ribosomal small subunit assembly"/>
    <property type="evidence" value="ECO:0007669"/>
    <property type="project" value="TreeGrafter"/>
</dbReference>
<keyword evidence="5 7" id="KW-0687">Ribonucleoprotein</keyword>
<dbReference type="GO" id="GO:0019843">
    <property type="term" value="F:rRNA binding"/>
    <property type="evidence" value="ECO:0007669"/>
    <property type="project" value="UniProtKB-UniRule"/>
</dbReference>
<dbReference type="EMBL" id="MHIB01000017">
    <property type="protein sequence ID" value="OGY44308.1"/>
    <property type="molecule type" value="Genomic_DNA"/>
</dbReference>
<dbReference type="Pfam" id="PF00203">
    <property type="entry name" value="Ribosomal_S19"/>
    <property type="match status" value="1"/>
</dbReference>
<dbReference type="Proteomes" id="UP000178930">
    <property type="component" value="Unassembled WGS sequence"/>
</dbReference>
<dbReference type="InterPro" id="IPR002222">
    <property type="entry name" value="Ribosomal_uS19"/>
</dbReference>
<sequence>MSRSLKKGPYVNEKLLKKLQRLKAGDKTVVKTWDRASMITPEMVGYTIGVHNGRIHIPVLIVEDMVGHRLGEFAQTRKFVIHGGRMAKEEQKVASDKAAEERQKAQAAAEKK</sequence>
<evidence type="ECO:0000256" key="1">
    <source>
        <dbReference type="ARBA" id="ARBA00007345"/>
    </source>
</evidence>
<name>A0A1G1XWA1_9BACT</name>
<proteinExistence type="inferred from homology"/>
<dbReference type="PIRSF" id="PIRSF002144">
    <property type="entry name" value="Ribosomal_S19"/>
    <property type="match status" value="1"/>
</dbReference>
<evidence type="ECO:0000313" key="11">
    <source>
        <dbReference type="Proteomes" id="UP000178930"/>
    </source>
</evidence>
<dbReference type="InterPro" id="IPR005732">
    <property type="entry name" value="Ribosomal_uS19_bac-type"/>
</dbReference>
<dbReference type="HAMAP" id="MF_00531">
    <property type="entry name" value="Ribosomal_uS19"/>
    <property type="match status" value="1"/>
</dbReference>
<dbReference type="GO" id="GO:0006412">
    <property type="term" value="P:translation"/>
    <property type="evidence" value="ECO:0007669"/>
    <property type="project" value="UniProtKB-UniRule"/>
</dbReference>
<evidence type="ECO:0000256" key="8">
    <source>
        <dbReference type="RuleBase" id="RU003485"/>
    </source>
</evidence>